<dbReference type="SUPFAM" id="SSF53300">
    <property type="entry name" value="vWA-like"/>
    <property type="match status" value="1"/>
</dbReference>
<dbReference type="Pfam" id="PF06707">
    <property type="entry name" value="DUF1194"/>
    <property type="match status" value="1"/>
</dbReference>
<proteinExistence type="predicted"/>
<accession>A0A1G8HTQ5</accession>
<reference evidence="2 3" key="1">
    <citation type="submission" date="2016-10" db="EMBL/GenBank/DDBJ databases">
        <authorList>
            <person name="de Groot N.N."/>
        </authorList>
    </citation>
    <scope>NUCLEOTIDE SEQUENCE [LARGE SCALE GENOMIC DNA]</scope>
    <source>
        <strain evidence="2 3">DSM 28010</strain>
    </source>
</reference>
<evidence type="ECO:0000313" key="3">
    <source>
        <dbReference type="Proteomes" id="UP000199340"/>
    </source>
</evidence>
<evidence type="ECO:0000256" key="1">
    <source>
        <dbReference type="SAM" id="SignalP"/>
    </source>
</evidence>
<feature type="chain" id="PRO_5011701363" description="DUF1194 domain-containing protein" evidence="1">
    <location>
        <begin position="25"/>
        <end position="270"/>
    </location>
</feature>
<dbReference type="InterPro" id="IPR036465">
    <property type="entry name" value="vWFA_dom_sf"/>
</dbReference>
<keyword evidence="1" id="KW-0732">Signal</keyword>
<organism evidence="2 3">
    <name type="scientific">Lutimaribacter saemankumensis</name>
    <dbReference type="NCBI Taxonomy" id="490829"/>
    <lineage>
        <taxon>Bacteria</taxon>
        <taxon>Pseudomonadati</taxon>
        <taxon>Pseudomonadota</taxon>
        <taxon>Alphaproteobacteria</taxon>
        <taxon>Rhodobacterales</taxon>
        <taxon>Roseobacteraceae</taxon>
        <taxon>Lutimaribacter</taxon>
    </lineage>
</organism>
<evidence type="ECO:0000313" key="2">
    <source>
        <dbReference type="EMBL" id="SDI10055.1"/>
    </source>
</evidence>
<dbReference type="CDD" id="cd00198">
    <property type="entry name" value="vWFA"/>
    <property type="match status" value="1"/>
</dbReference>
<sequence length="270" mass="29291">MWRNAGMRNLIAACLTCLATALPAQTPVEVDVELVLAVDVSRSMTPAELEIQRQGYAAALTSDVVLGAVRGGLLGRIAITYVEWAGSGSQRVVVPWTLLEGPEDAEWIAGQILTQSGGGMRRTSISGALRYGAQAIEKNEFQGLRRVIDISGDGPNNQGSAVDESRDAVLAQGITINGLPLMTTDGLSSRWGIEDLDLYYEACVIGGPGAFLIPVTRWEDFGDAVRRKLVLEISGLPPRVIPAQMRQRPSFNCLIGEEIWQRNMHIFMEP</sequence>
<dbReference type="Gene3D" id="3.40.50.410">
    <property type="entry name" value="von Willebrand factor, type A domain"/>
    <property type="match status" value="1"/>
</dbReference>
<feature type="signal peptide" evidence="1">
    <location>
        <begin position="1"/>
        <end position="24"/>
    </location>
</feature>
<gene>
    <name evidence="2" type="ORF">SAMN05421850_101645</name>
</gene>
<dbReference type="InterPro" id="IPR010607">
    <property type="entry name" value="DUF1194"/>
</dbReference>
<dbReference type="Proteomes" id="UP000199340">
    <property type="component" value="Unassembled WGS sequence"/>
</dbReference>
<dbReference type="AlphaFoldDB" id="A0A1G8HTQ5"/>
<evidence type="ECO:0008006" key="4">
    <source>
        <dbReference type="Google" id="ProtNLM"/>
    </source>
</evidence>
<dbReference type="STRING" id="490829.SAMN05421850_101645"/>
<dbReference type="EMBL" id="FNEB01000001">
    <property type="protein sequence ID" value="SDI10055.1"/>
    <property type="molecule type" value="Genomic_DNA"/>
</dbReference>
<protein>
    <recommendedName>
        <fullName evidence="4">DUF1194 domain-containing protein</fullName>
    </recommendedName>
</protein>
<name>A0A1G8HTQ5_9RHOB</name>
<keyword evidence="3" id="KW-1185">Reference proteome</keyword>